<dbReference type="HOGENOM" id="CLU_003520_0_0_1"/>
<feature type="compositionally biased region" description="Polar residues" evidence="18">
    <location>
        <begin position="667"/>
        <end position="677"/>
    </location>
</feature>
<dbReference type="GO" id="GO:0008270">
    <property type="term" value="F:zinc ion binding"/>
    <property type="evidence" value="ECO:0007669"/>
    <property type="project" value="UniProtKB-KW"/>
</dbReference>
<feature type="compositionally biased region" description="Basic and acidic residues" evidence="18">
    <location>
        <begin position="1221"/>
        <end position="1234"/>
    </location>
</feature>
<reference evidence="20" key="3">
    <citation type="submission" date="2025-09" db="UniProtKB">
        <authorList>
            <consortium name="Ensembl"/>
        </authorList>
    </citation>
    <scope>IDENTIFICATION</scope>
</reference>
<name>H3B0A2_LATCH</name>
<sequence length="1393" mass="156784">STNSHPGGSKRKGSTKQKEPSKRQKTSRAGLMDEDMMVAMAMSRSLLEQEKQGQAETASAVTIKSENVFPIKYKPGTEKKRRKKKEEDAPPPLLLVQDAEATFRQIQNRMANLLLVQEVELPGTPQLLVSKLLEGGAVDQALYHPATERKHGGLWECSTLCNNNHYIPELYYTTELVPPIISQRSAKSSNLPNSGSIESSVGVQRGETLGFHDDCCLENESVSRSQQDREALHDLMELAEEGLTLTQWNHLPPQEKRNDIMPSGFVPLTKSVFPCKKKKKKKKKKFKLLLHKLATDLRGMVNNPHLSDVQLQMDCGEVMYAHMFVLYARCPQLVQEVHSEGFLVEEDGNLRTRRLLLSEVTTEAVCVFLQYLYTASIEVPPRLLPEVQALAVRFNMNELVDLCEDRSGKEAENSPVIDSEDELSLEEEELEHCENRKENFQELLRSMWFDEEEEFDHLELKSEAQEDDEVQEDDKVAEEELDEIYEFAATQRKMVKVHDDTDIKNTEAVSNTETEDEPKDDKQKGKVYEDIGYQETKKVCRASHLEKNVGDTSKSLCQENKMDLSVNIESKYIQEESVSVNSQRGSDKKDDKELHFNFNRVFSETWSEFSKLSQQNAQASVPSIQGFLSQKCVSPVIDLCESPPLNQYEPSLPSVELSEVLHRPNDKPSTSPESQPSVEEDVKKMSPIPFLDKNIHYLEDNRASYRACIKNEDDKSSGSFESSQLKTRSSEKLLSVNLDGEQVCHMPSLFSREPQCSSPSSKEDDIILLLDSDEELEDNECFIAKRTIDIQTIKHDNLLSISVNVEETKPPDNHLTESDKVSSSNKEKKSLKVCHASCMNVKDDLARESKPSLSTEHDLSFEESNVETSWLVPATPLSTQYRHDSTQSLSSCFSQYQKIKKTRLFEKTAGNEVSVINSTNSNSKTCFKGSIPGKQPDSSTQTSMDSLDLKNKGPSFTNLTSQKAEITSLPSVEKESLDSFKFEVEDSEEEAPEAVSLLSNESFQLENDPPIPFDEDFCSAPEYPQEQEDKGMESDTVGLKNKKSLSPISKVGRTEDEGLRTSVRTLEIRGSTPILGKAKHSTMFIPSPNHRPFGIIPPEEKHLSFFDSMVLDDWDGEDEVPGILPLSQRISAVPPTQRAKELKTPVAIDHKKNKGPVVPITPMPTYSDMDTPNLKQELSRFGVRPLPKRQMILKLKEIHQYTHQVMSSDSEEEIPSSQPPVEKKKSGQERKEETQTVLSPSKSPLKNRTGDSEDAEQLSASQGSTTSSTAGSEDSFASQSSSTNEFENAFVSGDEDEDDGITPSQAARCEADKLEAARQYLLSNPRLYSKILLYQPFELAQLQAELKENGIRIAMGKLLDFLDTHCITFTTAAARKEKQERKRQRGIKKRGRK</sequence>
<evidence type="ECO:0000256" key="4">
    <source>
        <dbReference type="ARBA" id="ARBA00022553"/>
    </source>
</evidence>
<evidence type="ECO:0000256" key="6">
    <source>
        <dbReference type="ARBA" id="ARBA00022737"/>
    </source>
</evidence>
<dbReference type="GO" id="GO:0006281">
    <property type="term" value="P:DNA repair"/>
    <property type="evidence" value="ECO:0007669"/>
    <property type="project" value="UniProtKB-KW"/>
</dbReference>
<evidence type="ECO:0000313" key="21">
    <source>
        <dbReference type="Proteomes" id="UP000008672"/>
    </source>
</evidence>
<dbReference type="Pfam" id="PF09494">
    <property type="entry name" value="Slx4"/>
    <property type="match status" value="1"/>
</dbReference>
<feature type="compositionally biased region" description="Low complexity" evidence="18">
    <location>
        <begin position="1259"/>
        <end position="1272"/>
    </location>
</feature>
<comment type="subunit">
    <text evidence="15">Forms a heterodimer with SLX1A/GIYD1. Interacts with ERCC4/XPF; catalytic subunit of the ERCC4-ERCC1 endonuclease. Interacts with MUS81; catalytic subunit of the MUS81-EME1 endonuclease. Interacts with MSH2; component of the MSH2-MSH3 mismatch repair complex. Interacts with TERF2-TERF2IP. Interacts with PLK1 and SLX4IP.</text>
</comment>
<dbReference type="FunCoup" id="H3B0A2">
    <property type="interactions" value="1706"/>
</dbReference>
<evidence type="ECO:0000256" key="18">
    <source>
        <dbReference type="SAM" id="MobiDB-lite"/>
    </source>
</evidence>
<dbReference type="OMA" id="TKGPRHQ"/>
<dbReference type="EMBL" id="AFYH01027651">
    <property type="status" value="NOT_ANNOTATED_CDS"/>
    <property type="molecule type" value="Genomic_DNA"/>
</dbReference>
<dbReference type="GO" id="GO:0000712">
    <property type="term" value="P:resolution of meiotic recombination intermediates"/>
    <property type="evidence" value="ECO:0007669"/>
    <property type="project" value="TreeGrafter"/>
</dbReference>
<dbReference type="FunFam" id="3.30.710.10:FF:000116">
    <property type="entry name" value="SLX4 structure-specific endonuclease subunit"/>
    <property type="match status" value="1"/>
</dbReference>
<gene>
    <name evidence="20" type="primary">SLX4</name>
</gene>
<keyword evidence="12" id="KW-0234">DNA repair</keyword>
<keyword evidence="8" id="KW-0863">Zinc-finger</keyword>
<feature type="region of interest" description="Disordered" evidence="18">
    <location>
        <begin position="503"/>
        <end position="527"/>
    </location>
</feature>
<dbReference type="EMBL" id="AFYH01027652">
    <property type="status" value="NOT_ANNOTATED_CDS"/>
    <property type="molecule type" value="Genomic_DNA"/>
</dbReference>
<dbReference type="InterPro" id="IPR011333">
    <property type="entry name" value="SKP1/BTB/POZ_sf"/>
</dbReference>
<evidence type="ECO:0000256" key="16">
    <source>
        <dbReference type="ARBA" id="ARBA00076095"/>
    </source>
</evidence>
<dbReference type="InterPro" id="IPR000210">
    <property type="entry name" value="BTB/POZ_dom"/>
</dbReference>
<keyword evidence="6" id="KW-0677">Repeat</keyword>
<dbReference type="GO" id="GO:0032206">
    <property type="term" value="P:positive regulation of telomere maintenance"/>
    <property type="evidence" value="ECO:0007669"/>
    <property type="project" value="UniProtKB-ARBA"/>
</dbReference>
<evidence type="ECO:0000256" key="12">
    <source>
        <dbReference type="ARBA" id="ARBA00023204"/>
    </source>
</evidence>
<reference evidence="21" key="1">
    <citation type="submission" date="2011-08" db="EMBL/GenBank/DDBJ databases">
        <title>The draft genome of Latimeria chalumnae.</title>
        <authorList>
            <person name="Di Palma F."/>
            <person name="Alfoldi J."/>
            <person name="Johnson J."/>
            <person name="Berlin A."/>
            <person name="Gnerre S."/>
            <person name="Jaffe D."/>
            <person name="MacCallum I."/>
            <person name="Young S."/>
            <person name="Walker B.J."/>
            <person name="Lander E."/>
            <person name="Lindblad-Toh K."/>
        </authorList>
    </citation>
    <scope>NUCLEOTIDE SEQUENCE [LARGE SCALE GENOMIC DNA]</scope>
    <source>
        <strain evidence="21">Wild caught</strain>
    </source>
</reference>
<reference evidence="20" key="2">
    <citation type="submission" date="2025-08" db="UniProtKB">
        <authorList>
            <consortium name="Ensembl"/>
        </authorList>
    </citation>
    <scope>IDENTIFICATION</scope>
</reference>
<feature type="coiled-coil region" evidence="17">
    <location>
        <begin position="416"/>
        <end position="443"/>
    </location>
</feature>
<dbReference type="Pfam" id="PF00651">
    <property type="entry name" value="BTB"/>
    <property type="match status" value="1"/>
</dbReference>
<dbReference type="GO" id="GO:0006260">
    <property type="term" value="P:DNA replication"/>
    <property type="evidence" value="ECO:0007669"/>
    <property type="project" value="InterPro"/>
</dbReference>
<feature type="region of interest" description="Disordered" evidence="18">
    <location>
        <begin position="1203"/>
        <end position="1286"/>
    </location>
</feature>
<dbReference type="InParanoid" id="H3B0A2"/>
<evidence type="ECO:0000256" key="1">
    <source>
        <dbReference type="ARBA" id="ARBA00004123"/>
    </source>
</evidence>
<dbReference type="SMART" id="SM00225">
    <property type="entry name" value="BTB"/>
    <property type="match status" value="1"/>
</dbReference>
<dbReference type="GO" id="GO:0033557">
    <property type="term" value="C:Slx1-Slx4 complex"/>
    <property type="evidence" value="ECO:0007669"/>
    <property type="project" value="InterPro"/>
</dbReference>
<dbReference type="InterPro" id="IPR018574">
    <property type="entry name" value="Structure-sp_endonuc_su_Slx4"/>
</dbReference>
<keyword evidence="13" id="KW-0539">Nucleus</keyword>
<dbReference type="eggNOG" id="ENOG502R4G8">
    <property type="taxonomic scope" value="Eukaryota"/>
</dbReference>
<feature type="region of interest" description="Disordered" evidence="18">
    <location>
        <begin position="927"/>
        <end position="962"/>
    </location>
</feature>
<dbReference type="GO" id="GO:0090656">
    <property type="term" value="P:t-circle formation"/>
    <property type="evidence" value="ECO:0007669"/>
    <property type="project" value="UniProtKB-ARBA"/>
</dbReference>
<feature type="domain" description="BTB" evidence="19">
    <location>
        <begin position="307"/>
        <end position="381"/>
    </location>
</feature>
<evidence type="ECO:0000256" key="8">
    <source>
        <dbReference type="ARBA" id="ARBA00022771"/>
    </source>
</evidence>
<feature type="region of interest" description="Disordered" evidence="18">
    <location>
        <begin position="1"/>
        <end position="35"/>
    </location>
</feature>
<protein>
    <recommendedName>
        <fullName evidence="14">Structure-specific endonuclease subunit SLX4</fullName>
    </recommendedName>
    <alternativeName>
        <fullName evidence="16">BTB/POZ domain-containing protein 12</fullName>
    </alternativeName>
</protein>
<feature type="region of interest" description="Disordered" evidence="18">
    <location>
        <begin position="660"/>
        <end position="685"/>
    </location>
</feature>
<dbReference type="PROSITE" id="PS50097">
    <property type="entry name" value="BTB"/>
    <property type="match status" value="1"/>
</dbReference>
<keyword evidence="5" id="KW-0479">Metal-binding</keyword>
<feature type="region of interest" description="Disordered" evidence="18">
    <location>
        <begin position="73"/>
        <end position="92"/>
    </location>
</feature>
<dbReference type="GeneTree" id="ENSGT00390000014091"/>
<evidence type="ECO:0000256" key="7">
    <source>
        <dbReference type="ARBA" id="ARBA00022763"/>
    </source>
</evidence>
<dbReference type="PANTHER" id="PTHR21541:SF3">
    <property type="entry name" value="STRUCTURE-SPECIFIC ENDONUCLEASE SUBUNIT SLX4"/>
    <property type="match status" value="1"/>
</dbReference>
<dbReference type="STRING" id="7897.ENSLACP00000015323"/>
<dbReference type="SUPFAM" id="SSF54695">
    <property type="entry name" value="POZ domain"/>
    <property type="match status" value="1"/>
</dbReference>
<feature type="compositionally biased region" description="Polar residues" evidence="18">
    <location>
        <begin position="936"/>
        <end position="945"/>
    </location>
</feature>
<evidence type="ECO:0000313" key="20">
    <source>
        <dbReference type="Ensembl" id="ENSLACP00000015323.1"/>
    </source>
</evidence>
<keyword evidence="11" id="KW-0233">DNA recombination</keyword>
<evidence type="ECO:0000256" key="13">
    <source>
        <dbReference type="ARBA" id="ARBA00023242"/>
    </source>
</evidence>
<evidence type="ECO:0000256" key="11">
    <source>
        <dbReference type="ARBA" id="ARBA00023172"/>
    </source>
</evidence>
<dbReference type="PANTHER" id="PTHR21541">
    <property type="entry name" value="BTB POZ DOMAIN CONTAINING 12"/>
    <property type="match status" value="1"/>
</dbReference>
<evidence type="ECO:0000259" key="19">
    <source>
        <dbReference type="PROSITE" id="PS50097"/>
    </source>
</evidence>
<evidence type="ECO:0000256" key="10">
    <source>
        <dbReference type="ARBA" id="ARBA00022843"/>
    </source>
</evidence>
<keyword evidence="9" id="KW-0862">Zinc</keyword>
<dbReference type="Proteomes" id="UP000008672">
    <property type="component" value="Unassembled WGS sequence"/>
</dbReference>
<proteinExistence type="inferred from homology"/>
<keyword evidence="4" id="KW-0597">Phosphoprotein</keyword>
<accession>H3B0A2</accession>
<evidence type="ECO:0000256" key="2">
    <source>
        <dbReference type="ARBA" id="ARBA00006661"/>
    </source>
</evidence>
<feature type="compositionally biased region" description="Polar residues" evidence="18">
    <location>
        <begin position="1235"/>
        <end position="1246"/>
    </location>
</feature>
<evidence type="ECO:0000256" key="17">
    <source>
        <dbReference type="SAM" id="Coils"/>
    </source>
</evidence>
<comment type="subcellular location">
    <subcellularLocation>
        <location evidence="1">Nucleus</location>
    </subcellularLocation>
</comment>
<evidence type="ECO:0000256" key="14">
    <source>
        <dbReference type="ARBA" id="ARBA00029496"/>
    </source>
</evidence>
<keyword evidence="10" id="KW-0832">Ubl conjugation</keyword>
<dbReference type="EMBL" id="AFYH01027653">
    <property type="status" value="NOT_ANNOTATED_CDS"/>
    <property type="molecule type" value="Genomic_DNA"/>
</dbReference>
<dbReference type="CDD" id="cd22999">
    <property type="entry name" value="SAP_SLX4"/>
    <property type="match status" value="1"/>
</dbReference>
<feature type="compositionally biased region" description="Polar residues" evidence="18">
    <location>
        <begin position="1275"/>
        <end position="1286"/>
    </location>
</feature>
<keyword evidence="3" id="KW-1017">Isopeptide bond</keyword>
<organism evidence="20 21">
    <name type="scientific">Latimeria chalumnae</name>
    <name type="common">Coelacanth</name>
    <dbReference type="NCBI Taxonomy" id="7897"/>
    <lineage>
        <taxon>Eukaryota</taxon>
        <taxon>Metazoa</taxon>
        <taxon>Chordata</taxon>
        <taxon>Craniata</taxon>
        <taxon>Vertebrata</taxon>
        <taxon>Euteleostomi</taxon>
        <taxon>Coelacanthiformes</taxon>
        <taxon>Coelacanthidae</taxon>
        <taxon>Latimeria</taxon>
    </lineage>
</organism>
<evidence type="ECO:0000256" key="5">
    <source>
        <dbReference type="ARBA" id="ARBA00022723"/>
    </source>
</evidence>
<dbReference type="Gene3D" id="3.30.710.10">
    <property type="entry name" value="Potassium Channel Kv1.1, Chain A"/>
    <property type="match status" value="1"/>
</dbReference>
<evidence type="ECO:0000256" key="9">
    <source>
        <dbReference type="ARBA" id="ARBA00022833"/>
    </source>
</evidence>
<comment type="similarity">
    <text evidence="2">Belongs to the SLX4 family.</text>
</comment>
<evidence type="ECO:0000256" key="15">
    <source>
        <dbReference type="ARBA" id="ARBA00064578"/>
    </source>
</evidence>
<evidence type="ECO:0000256" key="3">
    <source>
        <dbReference type="ARBA" id="ARBA00022499"/>
    </source>
</evidence>
<keyword evidence="17" id="KW-0175">Coiled coil</keyword>
<dbReference type="Ensembl" id="ENSLACT00000015429.1">
    <property type="protein sequence ID" value="ENSLACP00000015323.1"/>
    <property type="gene ID" value="ENSLACG00000013489.1"/>
</dbReference>
<keyword evidence="7" id="KW-0227">DNA damage</keyword>
<keyword evidence="21" id="KW-1185">Reference proteome</keyword>